<dbReference type="EMBL" id="GBXM01028687">
    <property type="protein sequence ID" value="JAH79890.1"/>
    <property type="molecule type" value="Transcribed_RNA"/>
</dbReference>
<sequence>MVISVVEKIMFTWLRDTRQSFILAYRH</sequence>
<reference evidence="1" key="1">
    <citation type="submission" date="2014-11" db="EMBL/GenBank/DDBJ databases">
        <authorList>
            <person name="Amaro Gonzalez C."/>
        </authorList>
    </citation>
    <scope>NUCLEOTIDE SEQUENCE</scope>
</reference>
<dbReference type="EMBL" id="GBXM01036268">
    <property type="protein sequence ID" value="JAH72309.1"/>
    <property type="molecule type" value="Transcribed_RNA"/>
</dbReference>
<organism evidence="1">
    <name type="scientific">Anguilla anguilla</name>
    <name type="common">European freshwater eel</name>
    <name type="synonym">Muraena anguilla</name>
    <dbReference type="NCBI Taxonomy" id="7936"/>
    <lineage>
        <taxon>Eukaryota</taxon>
        <taxon>Metazoa</taxon>
        <taxon>Chordata</taxon>
        <taxon>Craniata</taxon>
        <taxon>Vertebrata</taxon>
        <taxon>Euteleostomi</taxon>
        <taxon>Actinopterygii</taxon>
        <taxon>Neopterygii</taxon>
        <taxon>Teleostei</taxon>
        <taxon>Anguilliformes</taxon>
        <taxon>Anguillidae</taxon>
        <taxon>Anguilla</taxon>
    </lineage>
</organism>
<reference evidence="1" key="2">
    <citation type="journal article" date="2015" name="Fish Shellfish Immunol.">
        <title>Early steps in the European eel (Anguilla anguilla)-Vibrio vulnificus interaction in the gills: Role of the RtxA13 toxin.</title>
        <authorList>
            <person name="Callol A."/>
            <person name="Pajuelo D."/>
            <person name="Ebbesson L."/>
            <person name="Teles M."/>
            <person name="MacKenzie S."/>
            <person name="Amaro C."/>
        </authorList>
    </citation>
    <scope>NUCLEOTIDE SEQUENCE</scope>
</reference>
<protein>
    <submittedName>
        <fullName evidence="1">Uncharacterized protein</fullName>
    </submittedName>
</protein>
<dbReference type="AlphaFoldDB" id="A0A0E9V2H1"/>
<accession>A0A0E9V2H1</accession>
<evidence type="ECO:0000313" key="1">
    <source>
        <dbReference type="EMBL" id="JAH72309.1"/>
    </source>
</evidence>
<name>A0A0E9V2H1_ANGAN</name>
<proteinExistence type="predicted"/>
<dbReference type="EMBL" id="GBXM01044211">
    <property type="protein sequence ID" value="JAH64366.1"/>
    <property type="molecule type" value="Transcribed_RNA"/>
</dbReference>